<dbReference type="RefSeq" id="WP_199115887.1">
    <property type="nucleotide sequence ID" value="NZ_JAELVQ010000020.1"/>
</dbReference>
<evidence type="ECO:0000313" key="1">
    <source>
        <dbReference type="EMBL" id="MBJ6369098.1"/>
    </source>
</evidence>
<gene>
    <name evidence="1" type="ORF">JF259_13465</name>
</gene>
<comment type="caution">
    <text evidence="1">The sequence shown here is derived from an EMBL/GenBank/DDBJ whole genome shotgun (WGS) entry which is preliminary data.</text>
</comment>
<dbReference type="AlphaFoldDB" id="A0A8J7J5H2"/>
<accession>A0A8J7J5H2</accession>
<sequence>MKKSICLIISILFVMLSLSFMVRRSQIEQPLYFYFNAQDSLMSKKYSGYDKITSKGIGSLKYIYLLENDNIIFTPKEKGDNPKRLQIASKDTLGFNVKTIKWLKNYNGIQRDSIFLRKGNRKYYVIEKQASDNKLYMVEVVFMQETE</sequence>
<dbReference type="Proteomes" id="UP000610931">
    <property type="component" value="Unassembled WGS sequence"/>
</dbReference>
<name>A0A8J7J5H2_9FLAO</name>
<reference evidence="1" key="1">
    <citation type="submission" date="2020-12" db="EMBL/GenBank/DDBJ databases">
        <title>Snuella sp. nov., isolated from sediment in Incheon.</title>
        <authorList>
            <person name="Kim W."/>
        </authorList>
    </citation>
    <scope>NUCLEOTIDE SEQUENCE</scope>
    <source>
        <strain evidence="1">CAU 1569</strain>
    </source>
</reference>
<organism evidence="1 2">
    <name type="scientific">Snuella sedimenti</name>
    <dbReference type="NCBI Taxonomy" id="2798802"/>
    <lineage>
        <taxon>Bacteria</taxon>
        <taxon>Pseudomonadati</taxon>
        <taxon>Bacteroidota</taxon>
        <taxon>Flavobacteriia</taxon>
        <taxon>Flavobacteriales</taxon>
        <taxon>Flavobacteriaceae</taxon>
        <taxon>Snuella</taxon>
    </lineage>
</organism>
<keyword evidence="2" id="KW-1185">Reference proteome</keyword>
<proteinExistence type="predicted"/>
<protein>
    <submittedName>
        <fullName evidence="1">Uncharacterized protein</fullName>
    </submittedName>
</protein>
<dbReference type="EMBL" id="JAELVQ010000020">
    <property type="protein sequence ID" value="MBJ6369098.1"/>
    <property type="molecule type" value="Genomic_DNA"/>
</dbReference>
<evidence type="ECO:0000313" key="2">
    <source>
        <dbReference type="Proteomes" id="UP000610931"/>
    </source>
</evidence>